<organism evidence="3 4">
    <name type="scientific">Enterococcus diestrammenae</name>
    <dbReference type="NCBI Taxonomy" id="1155073"/>
    <lineage>
        <taxon>Bacteria</taxon>
        <taxon>Bacillati</taxon>
        <taxon>Bacillota</taxon>
        <taxon>Bacilli</taxon>
        <taxon>Lactobacillales</taxon>
        <taxon>Enterococcaceae</taxon>
        <taxon>Enterococcus</taxon>
    </lineage>
</organism>
<gene>
    <name evidence="3" type="ORF">BAU18_002717</name>
</gene>
<keyword evidence="2" id="KW-0472">Membrane</keyword>
<name>A0ABV0F807_9ENTE</name>
<evidence type="ECO:0000256" key="2">
    <source>
        <dbReference type="SAM" id="Phobius"/>
    </source>
</evidence>
<proteinExistence type="predicted"/>
<keyword evidence="4" id="KW-1185">Reference proteome</keyword>
<dbReference type="NCBIfam" id="TIGR02228">
    <property type="entry name" value="sigpep_I_arch"/>
    <property type="match status" value="1"/>
</dbReference>
<dbReference type="PANTHER" id="PTHR10806">
    <property type="entry name" value="SIGNAL PEPTIDASE COMPLEX CATALYTIC SUBUNIT SEC11"/>
    <property type="match status" value="1"/>
</dbReference>
<sequence length="234" mass="25278">MAQGAKRTAKWKLPSRVVLVLKAGSHLLSGIVTSLLVMVILLGGFLQITASLDNPPLQLVTVLTGSMAQYYPPGSVLLIRELAPESLMKGDVITFEKHGETVTHRIVTIVARNPLTFETKGDNNTIMDRETVTAAEVQGKVVTHLPKIGRLLLLLATPAGKRAGILTLLQLGLLVEFLKQIKGVLKDEKAKSKIDLDGNCTIVGNGGDDVCLVERLQSDGDENHHGESQCHRKP</sequence>
<dbReference type="PANTHER" id="PTHR10806:SF6">
    <property type="entry name" value="SIGNAL PEPTIDASE COMPLEX CATALYTIC SUBUNIT SEC11"/>
    <property type="match status" value="1"/>
</dbReference>
<dbReference type="Proteomes" id="UP001429357">
    <property type="component" value="Unassembled WGS sequence"/>
</dbReference>
<evidence type="ECO:0000313" key="3">
    <source>
        <dbReference type="EMBL" id="MEO1783098.1"/>
    </source>
</evidence>
<reference evidence="4" key="1">
    <citation type="submission" date="2016-06" db="EMBL/GenBank/DDBJ databases">
        <title>Four novel species of enterococci isolated from chicken manure.</title>
        <authorList>
            <person name="Van Tyne D."/>
        </authorList>
    </citation>
    <scope>NUCLEOTIDE SEQUENCE [LARGE SCALE GENOMIC DNA]</scope>
    <source>
        <strain evidence="4">JM9A</strain>
    </source>
</reference>
<feature type="transmembrane region" description="Helical" evidence="2">
    <location>
        <begin position="20"/>
        <end position="46"/>
    </location>
</feature>
<keyword evidence="2" id="KW-0812">Transmembrane</keyword>
<dbReference type="RefSeq" id="WP_237583861.1">
    <property type="nucleotide sequence ID" value="NZ_MAEI02000001.1"/>
</dbReference>
<protein>
    <recommendedName>
        <fullName evidence="1">Signal peptidase I</fullName>
        <ecNumber evidence="1">3.4.21.89</ecNumber>
    </recommendedName>
</protein>
<keyword evidence="2" id="KW-1133">Transmembrane helix</keyword>
<reference evidence="3 4" key="2">
    <citation type="submission" date="2024-02" db="EMBL/GenBank/DDBJ databases">
        <title>The Genome Sequence of Enterococcus diestrammenae JM9A.</title>
        <authorList>
            <person name="Earl A."/>
            <person name="Manson A."/>
            <person name="Gilmore M."/>
            <person name="Sanders J."/>
            <person name="Shea T."/>
            <person name="Howe W."/>
            <person name="Livny J."/>
            <person name="Cuomo C."/>
            <person name="Neafsey D."/>
            <person name="Birren B."/>
        </authorList>
    </citation>
    <scope>NUCLEOTIDE SEQUENCE [LARGE SCALE GENOMIC DNA]</scope>
    <source>
        <strain evidence="3 4">JM9A</strain>
    </source>
</reference>
<dbReference type="EMBL" id="MAEI02000001">
    <property type="protein sequence ID" value="MEO1783098.1"/>
    <property type="molecule type" value="Genomic_DNA"/>
</dbReference>
<evidence type="ECO:0000313" key="4">
    <source>
        <dbReference type="Proteomes" id="UP001429357"/>
    </source>
</evidence>
<dbReference type="InterPro" id="IPR001733">
    <property type="entry name" value="Peptidase_S26B"/>
</dbReference>
<accession>A0ABV0F807</accession>
<comment type="caution">
    <text evidence="3">The sequence shown here is derived from an EMBL/GenBank/DDBJ whole genome shotgun (WGS) entry which is preliminary data.</text>
</comment>
<dbReference type="EC" id="3.4.21.89" evidence="1"/>
<evidence type="ECO:0000256" key="1">
    <source>
        <dbReference type="NCBIfam" id="TIGR02228"/>
    </source>
</evidence>